<comment type="caution">
    <text evidence="3">The sequence shown here is derived from an EMBL/GenBank/DDBJ whole genome shotgun (WGS) entry which is preliminary data.</text>
</comment>
<proteinExistence type="predicted"/>
<feature type="region of interest" description="Disordered" evidence="2">
    <location>
        <begin position="110"/>
        <end position="130"/>
    </location>
</feature>
<dbReference type="Pfam" id="PF14584">
    <property type="entry name" value="DUF4446"/>
    <property type="match status" value="1"/>
</dbReference>
<dbReference type="Proteomes" id="UP000179258">
    <property type="component" value="Unassembled WGS sequence"/>
</dbReference>
<dbReference type="EMBL" id="MHTX01000030">
    <property type="protein sequence ID" value="OHA67959.1"/>
    <property type="molecule type" value="Genomic_DNA"/>
</dbReference>
<keyword evidence="1" id="KW-0175">Coiled coil</keyword>
<protein>
    <recommendedName>
        <fullName evidence="5">DUF4446 domain-containing protein</fullName>
    </recommendedName>
</protein>
<evidence type="ECO:0000313" key="3">
    <source>
        <dbReference type="EMBL" id="OHA67959.1"/>
    </source>
</evidence>
<feature type="coiled-coil region" evidence="1">
    <location>
        <begin position="14"/>
        <end position="48"/>
    </location>
</feature>
<feature type="compositionally biased region" description="Low complexity" evidence="2">
    <location>
        <begin position="116"/>
        <end position="130"/>
    </location>
</feature>
<accession>A0A1G2R6F7</accession>
<evidence type="ECO:0000256" key="1">
    <source>
        <dbReference type="SAM" id="Coils"/>
    </source>
</evidence>
<organism evidence="3 4">
    <name type="scientific">Candidatus Wildermuthbacteria bacterium RIFCSPHIGHO2_02_FULL_47_17</name>
    <dbReference type="NCBI Taxonomy" id="1802452"/>
    <lineage>
        <taxon>Bacteria</taxon>
        <taxon>Candidatus Wildermuthiibacteriota</taxon>
    </lineage>
</organism>
<evidence type="ECO:0008006" key="5">
    <source>
        <dbReference type="Google" id="ProtNLM"/>
    </source>
</evidence>
<dbReference type="AlphaFoldDB" id="A0A1G2R6F7"/>
<sequence>MFIFKKETKIPENLGEILERFQRLDERIEKLSRKLDELELKGRKHIQKIGVVRFNPFKDVGGNQSFSVAILDEDDNGVVVTGLYSREGNRIYAKPIKNGNSSFQLSEEELRAIEESSGGNQKNKNNQAAK</sequence>
<evidence type="ECO:0000313" key="4">
    <source>
        <dbReference type="Proteomes" id="UP000179258"/>
    </source>
</evidence>
<dbReference type="InterPro" id="IPR027981">
    <property type="entry name" value="DUF4446"/>
</dbReference>
<reference evidence="3 4" key="1">
    <citation type="journal article" date="2016" name="Nat. Commun.">
        <title>Thousands of microbial genomes shed light on interconnected biogeochemical processes in an aquifer system.</title>
        <authorList>
            <person name="Anantharaman K."/>
            <person name="Brown C.T."/>
            <person name="Hug L.A."/>
            <person name="Sharon I."/>
            <person name="Castelle C.J."/>
            <person name="Probst A.J."/>
            <person name="Thomas B.C."/>
            <person name="Singh A."/>
            <person name="Wilkins M.J."/>
            <person name="Karaoz U."/>
            <person name="Brodie E.L."/>
            <person name="Williams K.H."/>
            <person name="Hubbard S.S."/>
            <person name="Banfield J.F."/>
        </authorList>
    </citation>
    <scope>NUCLEOTIDE SEQUENCE [LARGE SCALE GENOMIC DNA]</scope>
</reference>
<gene>
    <name evidence="3" type="ORF">A3D59_02930</name>
</gene>
<evidence type="ECO:0000256" key="2">
    <source>
        <dbReference type="SAM" id="MobiDB-lite"/>
    </source>
</evidence>
<name>A0A1G2R6F7_9BACT</name>